<sequence length="580" mass="62629">MSWFSSSDQPDSQPDPEAELRSLELFTPTGADRARALSVLRRFTEASTAGRSEEAQAVLDAVEPDSTAGPTMPQVLGVSIGLLETWFSDRTHRSALAPVRAASKRRPVRACATDLLAAARQHTAYASIDDLSIRHGGLAVFEAAATLVAASVAAIAKRQRLSVPRACRELLIADADYTGAELAAHDRDIGYSGFTPADDRMVQAFRTWLSEQDSIAGPGADEEVEVLQSMLALTRVAGIDLHNPNDIEAVLGVVADMGADDGTPADATTALLLTLDDYVHFQWERTRSPEAWELAHDAVEAELGGSDEEQVVTDAIDATRDVDPEIRRRTLLATRAVTAVRDILDWLGDGRPITGSGNLRLADIEPVAAMLGIRAEGVRRTPETPRSSLEDADLGEPPVHYARSQSEIPVLYAWWRTLGASGIIEITASRAHPGPQAAAWLAGEGPPLETLEQFAALLVAIQLSHGMDRRTVSDWRITRLRAVKPAGMALVAATDGLEMPDPQDPDDRLDMPAVLGRLAWLQKLGLLERRTSGEFRAPEGARAAVASGAMVVLANAEEEEFEESRWDEDLDEGWSEGLDD</sequence>
<evidence type="ECO:0000256" key="1">
    <source>
        <dbReference type="SAM" id="MobiDB-lite"/>
    </source>
</evidence>
<organism evidence="2 3">
    <name type="scientific">Acidipropionibacterium virtanenii</name>
    <dbReference type="NCBI Taxonomy" id="2057246"/>
    <lineage>
        <taxon>Bacteria</taxon>
        <taxon>Bacillati</taxon>
        <taxon>Actinomycetota</taxon>
        <taxon>Actinomycetes</taxon>
        <taxon>Propionibacteriales</taxon>
        <taxon>Propionibacteriaceae</taxon>
        <taxon>Acidipropionibacterium</taxon>
    </lineage>
</organism>
<dbReference type="KEGG" id="acij:JS278_03004"/>
<protein>
    <submittedName>
        <fullName evidence="2">Uncharacterized protein</fullName>
    </submittedName>
</protein>
<gene>
    <name evidence="2" type="ORF">JS278_03004</name>
</gene>
<name>A0A344UXZ0_9ACTN</name>
<proteinExistence type="predicted"/>
<dbReference type="Proteomes" id="UP000251995">
    <property type="component" value="Chromosome"/>
</dbReference>
<reference evidence="2 3" key="1">
    <citation type="submission" date="2017-12" db="EMBL/GenBank/DDBJ databases">
        <title>The whole genome sequence of the Acidipropionibacterium virtanenii sp. nov. type strain JS278.</title>
        <authorList>
            <person name="Laine P."/>
            <person name="Deptula P."/>
            <person name="Varmanen P."/>
            <person name="Auvinen P."/>
        </authorList>
    </citation>
    <scope>NUCLEOTIDE SEQUENCE [LARGE SCALE GENOMIC DNA]</scope>
    <source>
        <strain evidence="2 3">JS278</strain>
    </source>
</reference>
<evidence type="ECO:0000313" key="3">
    <source>
        <dbReference type="Proteomes" id="UP000251995"/>
    </source>
</evidence>
<evidence type="ECO:0000313" key="2">
    <source>
        <dbReference type="EMBL" id="AXE40138.1"/>
    </source>
</evidence>
<feature type="region of interest" description="Disordered" evidence="1">
    <location>
        <begin position="557"/>
        <end position="580"/>
    </location>
</feature>
<dbReference type="AlphaFoldDB" id="A0A344UXZ0"/>
<dbReference type="OrthoDB" id="3714301at2"/>
<dbReference type="RefSeq" id="WP_114045891.1">
    <property type="nucleotide sequence ID" value="NZ_CP025198.1"/>
</dbReference>
<accession>A0A344UXZ0</accession>
<keyword evidence="3" id="KW-1185">Reference proteome</keyword>
<dbReference type="EMBL" id="CP025198">
    <property type="protein sequence ID" value="AXE40138.1"/>
    <property type="molecule type" value="Genomic_DNA"/>
</dbReference>